<keyword evidence="2" id="KW-1185">Reference proteome</keyword>
<sequence length="112" mass="12965">MSFDGSTVRSVTLFQFRVLIISVVRGQQIAFLIMCIMSYGDRATEFIGNHVWRFYFESIPLYGKKDPINFLSCRTRSFDLARQVNDSHRGMTSNLGIGMFWNSNHSLQHSVY</sequence>
<dbReference type="Proteomes" id="UP001054945">
    <property type="component" value="Unassembled WGS sequence"/>
</dbReference>
<comment type="caution">
    <text evidence="1">The sequence shown here is derived from an EMBL/GenBank/DDBJ whole genome shotgun (WGS) entry which is preliminary data.</text>
</comment>
<name>A0AAV4ML78_CAEEX</name>
<evidence type="ECO:0000313" key="1">
    <source>
        <dbReference type="EMBL" id="GIX73123.1"/>
    </source>
</evidence>
<dbReference type="AlphaFoldDB" id="A0AAV4ML78"/>
<gene>
    <name evidence="1" type="ORF">CEXT_690451</name>
</gene>
<organism evidence="1 2">
    <name type="scientific">Caerostris extrusa</name>
    <name type="common">Bark spider</name>
    <name type="synonym">Caerostris bankana</name>
    <dbReference type="NCBI Taxonomy" id="172846"/>
    <lineage>
        <taxon>Eukaryota</taxon>
        <taxon>Metazoa</taxon>
        <taxon>Ecdysozoa</taxon>
        <taxon>Arthropoda</taxon>
        <taxon>Chelicerata</taxon>
        <taxon>Arachnida</taxon>
        <taxon>Araneae</taxon>
        <taxon>Araneomorphae</taxon>
        <taxon>Entelegynae</taxon>
        <taxon>Araneoidea</taxon>
        <taxon>Araneidae</taxon>
        <taxon>Caerostris</taxon>
    </lineage>
</organism>
<protein>
    <submittedName>
        <fullName evidence="1">Uncharacterized protein</fullName>
    </submittedName>
</protein>
<reference evidence="1 2" key="1">
    <citation type="submission" date="2021-06" db="EMBL/GenBank/DDBJ databases">
        <title>Caerostris extrusa draft genome.</title>
        <authorList>
            <person name="Kono N."/>
            <person name="Arakawa K."/>
        </authorList>
    </citation>
    <scope>NUCLEOTIDE SEQUENCE [LARGE SCALE GENOMIC DNA]</scope>
</reference>
<accession>A0AAV4ML78</accession>
<evidence type="ECO:0000313" key="2">
    <source>
        <dbReference type="Proteomes" id="UP001054945"/>
    </source>
</evidence>
<dbReference type="EMBL" id="BPLR01002376">
    <property type="protein sequence ID" value="GIX73123.1"/>
    <property type="molecule type" value="Genomic_DNA"/>
</dbReference>
<proteinExistence type="predicted"/>